<protein>
    <submittedName>
        <fullName evidence="4">THO complex subunit 7 homolog</fullName>
    </submittedName>
</protein>
<feature type="coiled-coil region" evidence="3">
    <location>
        <begin position="87"/>
        <end position="196"/>
    </location>
</feature>
<accession>A0AAV4VBK6</accession>
<dbReference type="EMBL" id="BPLQ01012767">
    <property type="protein sequence ID" value="GIY67672.1"/>
    <property type="molecule type" value="Genomic_DNA"/>
</dbReference>
<gene>
    <name evidence="4" type="primary">thoc7</name>
    <name evidence="4" type="ORF">CDAR_214571</name>
</gene>
<comment type="caution">
    <text evidence="4">The sequence shown here is derived from an EMBL/GenBank/DDBJ whole genome shotgun (WGS) entry which is preliminary data.</text>
</comment>
<evidence type="ECO:0000313" key="4">
    <source>
        <dbReference type="EMBL" id="GIY67672.1"/>
    </source>
</evidence>
<dbReference type="GO" id="GO:0000445">
    <property type="term" value="C:THO complex part of transcription export complex"/>
    <property type="evidence" value="ECO:0007669"/>
    <property type="project" value="InterPro"/>
</dbReference>
<keyword evidence="5" id="KW-1185">Reference proteome</keyword>
<name>A0AAV4VBK6_9ARAC</name>
<organism evidence="4 5">
    <name type="scientific">Caerostris darwini</name>
    <dbReference type="NCBI Taxonomy" id="1538125"/>
    <lineage>
        <taxon>Eukaryota</taxon>
        <taxon>Metazoa</taxon>
        <taxon>Ecdysozoa</taxon>
        <taxon>Arthropoda</taxon>
        <taxon>Chelicerata</taxon>
        <taxon>Arachnida</taxon>
        <taxon>Araneae</taxon>
        <taxon>Araneomorphae</taxon>
        <taxon>Entelegynae</taxon>
        <taxon>Araneoidea</taxon>
        <taxon>Araneidae</taxon>
        <taxon>Caerostris</taxon>
    </lineage>
</organism>
<evidence type="ECO:0000256" key="3">
    <source>
        <dbReference type="SAM" id="Coils"/>
    </source>
</evidence>
<dbReference type="AlphaFoldDB" id="A0AAV4VBK6"/>
<comment type="subcellular location">
    <subcellularLocation>
        <location evidence="1">Nucleus</location>
    </subcellularLocation>
</comment>
<evidence type="ECO:0000313" key="5">
    <source>
        <dbReference type="Proteomes" id="UP001054837"/>
    </source>
</evidence>
<reference evidence="4 5" key="1">
    <citation type="submission" date="2021-06" db="EMBL/GenBank/DDBJ databases">
        <title>Caerostris darwini draft genome.</title>
        <authorList>
            <person name="Kono N."/>
            <person name="Arakawa K."/>
        </authorList>
    </citation>
    <scope>NUCLEOTIDE SEQUENCE [LARGE SCALE GENOMIC DNA]</scope>
</reference>
<keyword evidence="3" id="KW-0175">Coiled coil</keyword>
<proteinExistence type="predicted"/>
<sequence length="200" mass="23306">MASPSQEPIQISDDEIFRRKLLMDGEGLGDDRRLTILFRSFVNWCDTQQDSDEQIVLGYEGLLTSLDNCELQMRKSHQAQVANKRDIQNYEEQEAEMKKKIANAQDLILQKKEELKAARKIREQKLKYDALARIITQLPDRKQTEIKLKLLNEEITALNDTNKQLESKIDTRHKELKVLLNSAAALEEHIKDEELQLEME</sequence>
<evidence type="ECO:0000256" key="1">
    <source>
        <dbReference type="ARBA" id="ARBA00004123"/>
    </source>
</evidence>
<evidence type="ECO:0000256" key="2">
    <source>
        <dbReference type="ARBA" id="ARBA00023242"/>
    </source>
</evidence>
<keyword evidence="2" id="KW-0539">Nucleus</keyword>
<dbReference type="GO" id="GO:0006397">
    <property type="term" value="P:mRNA processing"/>
    <property type="evidence" value="ECO:0007669"/>
    <property type="project" value="InterPro"/>
</dbReference>
<dbReference type="InterPro" id="IPR008501">
    <property type="entry name" value="THOC7/Mft1"/>
</dbReference>
<dbReference type="Proteomes" id="UP001054837">
    <property type="component" value="Unassembled WGS sequence"/>
</dbReference>
<dbReference type="Pfam" id="PF05615">
    <property type="entry name" value="THOC7"/>
    <property type="match status" value="1"/>
</dbReference>